<name>A0A426JN97_9PSEU</name>
<comment type="caution">
    <text evidence="1">The sequence shown here is derived from an EMBL/GenBank/DDBJ whole genome shotgun (WGS) entry which is preliminary data.</text>
</comment>
<keyword evidence="2" id="KW-1185">Reference proteome</keyword>
<reference evidence="1 2" key="1">
    <citation type="submission" date="2018-11" db="EMBL/GenBank/DDBJ databases">
        <title>Saccharopolyspora rhizosphaerae sp. nov., an actinomycete isolated from rhizosphere soil in Thailand.</title>
        <authorList>
            <person name="Intra B."/>
            <person name="Euanorasetr J."/>
            <person name="Take A."/>
            <person name="Inahashi Y."/>
            <person name="Mori M."/>
            <person name="Panbangred W."/>
            <person name="Matsumoto A."/>
        </authorList>
    </citation>
    <scope>NUCLEOTIDE SEQUENCE [LARGE SCALE GENOMIC DNA]</scope>
    <source>
        <strain evidence="1 2">H219</strain>
    </source>
</reference>
<organism evidence="1 2">
    <name type="scientific">Saccharopolyspora rhizosphaerae</name>
    <dbReference type="NCBI Taxonomy" id="2492662"/>
    <lineage>
        <taxon>Bacteria</taxon>
        <taxon>Bacillati</taxon>
        <taxon>Actinomycetota</taxon>
        <taxon>Actinomycetes</taxon>
        <taxon>Pseudonocardiales</taxon>
        <taxon>Pseudonocardiaceae</taxon>
        <taxon>Saccharopolyspora</taxon>
    </lineage>
</organism>
<protein>
    <submittedName>
        <fullName evidence="1">Uncharacterized protein</fullName>
    </submittedName>
</protein>
<evidence type="ECO:0000313" key="2">
    <source>
        <dbReference type="Proteomes" id="UP000274515"/>
    </source>
</evidence>
<sequence>MLKEDQIDPLTRELIDTALKRRLTPLCWHLDRDAVTGYVTVSRSHEAEQIRAAWAEALGFESDQNGGYIGVIDSDLVGTLTVRLPDAVDPDERCQVCNRPFDPRDPRPDGLKRYQDGDICRSCVAVRHAREAAPEDARSA</sequence>
<evidence type="ECO:0000313" key="1">
    <source>
        <dbReference type="EMBL" id="RRO14545.1"/>
    </source>
</evidence>
<dbReference type="Proteomes" id="UP000274515">
    <property type="component" value="Unassembled WGS sequence"/>
</dbReference>
<proteinExistence type="predicted"/>
<dbReference type="EMBL" id="RSAA01000018">
    <property type="protein sequence ID" value="RRO14545.1"/>
    <property type="molecule type" value="Genomic_DNA"/>
</dbReference>
<dbReference type="RefSeq" id="WP_125092078.1">
    <property type="nucleotide sequence ID" value="NZ_RSAA01000018.1"/>
</dbReference>
<accession>A0A426JN97</accession>
<dbReference type="AlphaFoldDB" id="A0A426JN97"/>
<gene>
    <name evidence="1" type="ORF">EIL87_19775</name>
</gene>